<proteinExistence type="predicted"/>
<dbReference type="EMBL" id="LAZR01007257">
    <property type="protein sequence ID" value="KKM86442.1"/>
    <property type="molecule type" value="Genomic_DNA"/>
</dbReference>
<accession>A0A0F9NYW1</accession>
<name>A0A0F9NYW1_9ZZZZ</name>
<sequence length="47" mass="5650">MTKNFKCPLCHEEHEIDEYGWVQSCIGYIELGSMIGEIEKWLEKRFK</sequence>
<evidence type="ECO:0000313" key="1">
    <source>
        <dbReference type="EMBL" id="KKM86442.1"/>
    </source>
</evidence>
<protein>
    <submittedName>
        <fullName evidence="1">Uncharacterized protein</fullName>
    </submittedName>
</protein>
<dbReference type="AlphaFoldDB" id="A0A0F9NYW1"/>
<reference evidence="1" key="1">
    <citation type="journal article" date="2015" name="Nature">
        <title>Complex archaea that bridge the gap between prokaryotes and eukaryotes.</title>
        <authorList>
            <person name="Spang A."/>
            <person name="Saw J.H."/>
            <person name="Jorgensen S.L."/>
            <person name="Zaremba-Niedzwiedzka K."/>
            <person name="Martijn J."/>
            <person name="Lind A.E."/>
            <person name="van Eijk R."/>
            <person name="Schleper C."/>
            <person name="Guy L."/>
            <person name="Ettema T.J."/>
        </authorList>
    </citation>
    <scope>NUCLEOTIDE SEQUENCE</scope>
</reference>
<gene>
    <name evidence="1" type="ORF">LCGC14_1278960</name>
</gene>
<comment type="caution">
    <text evidence="1">The sequence shown here is derived from an EMBL/GenBank/DDBJ whole genome shotgun (WGS) entry which is preliminary data.</text>
</comment>
<organism evidence="1">
    <name type="scientific">marine sediment metagenome</name>
    <dbReference type="NCBI Taxonomy" id="412755"/>
    <lineage>
        <taxon>unclassified sequences</taxon>
        <taxon>metagenomes</taxon>
        <taxon>ecological metagenomes</taxon>
    </lineage>
</organism>